<organism evidence="2 3">
    <name type="scientific">Stylosanthes scabra</name>
    <dbReference type="NCBI Taxonomy" id="79078"/>
    <lineage>
        <taxon>Eukaryota</taxon>
        <taxon>Viridiplantae</taxon>
        <taxon>Streptophyta</taxon>
        <taxon>Embryophyta</taxon>
        <taxon>Tracheophyta</taxon>
        <taxon>Spermatophyta</taxon>
        <taxon>Magnoliopsida</taxon>
        <taxon>eudicotyledons</taxon>
        <taxon>Gunneridae</taxon>
        <taxon>Pentapetalae</taxon>
        <taxon>rosids</taxon>
        <taxon>fabids</taxon>
        <taxon>Fabales</taxon>
        <taxon>Fabaceae</taxon>
        <taxon>Papilionoideae</taxon>
        <taxon>50 kb inversion clade</taxon>
        <taxon>dalbergioids sensu lato</taxon>
        <taxon>Dalbergieae</taxon>
        <taxon>Pterocarpus clade</taxon>
        <taxon>Stylosanthes</taxon>
    </lineage>
</organism>
<dbReference type="Proteomes" id="UP001341840">
    <property type="component" value="Unassembled WGS sequence"/>
</dbReference>
<feature type="region of interest" description="Disordered" evidence="1">
    <location>
        <begin position="1"/>
        <end position="111"/>
    </location>
</feature>
<protein>
    <submittedName>
        <fullName evidence="2">Uncharacterized protein</fullName>
    </submittedName>
</protein>
<feature type="compositionally biased region" description="Pro residues" evidence="1">
    <location>
        <begin position="37"/>
        <end position="56"/>
    </location>
</feature>
<keyword evidence="3" id="KW-1185">Reference proteome</keyword>
<sequence>MRPIAPFSPRPAASPSSSTSSGSVGSIHRECSHSPRTPLPPMAPVPVPGPVYPVPRTPMCDARRYRSLFPRRRVAPPTPPPPSPPLSDEEPSAETYDPTTKLVGDPDELYVAEHVPYGAPEVYYSDASYGSERESASTDTAPSSHHSSGSSSGSVSMGYGSASTVSASDGASDDDLVNRYFAGTFPPPHELLEQIYCCYRYVTTRQASHSSTPPRTHHEPPRRTIAVPLSHPITIVAPPIEAPPIEYTEGVVVAVLAFYPSPSSRAVKRAALPRQKLAPPRLVRRS</sequence>
<feature type="compositionally biased region" description="Low complexity" evidence="1">
    <location>
        <begin position="1"/>
        <end position="23"/>
    </location>
</feature>
<proteinExistence type="predicted"/>
<feature type="compositionally biased region" description="Pro residues" evidence="1">
    <location>
        <begin position="76"/>
        <end position="85"/>
    </location>
</feature>
<dbReference type="EMBL" id="JASCZI010181397">
    <property type="protein sequence ID" value="MED6182995.1"/>
    <property type="molecule type" value="Genomic_DNA"/>
</dbReference>
<evidence type="ECO:0000256" key="1">
    <source>
        <dbReference type="SAM" id="MobiDB-lite"/>
    </source>
</evidence>
<comment type="caution">
    <text evidence="2">The sequence shown here is derived from an EMBL/GenBank/DDBJ whole genome shotgun (WGS) entry which is preliminary data.</text>
</comment>
<reference evidence="2 3" key="1">
    <citation type="journal article" date="2023" name="Plants (Basel)">
        <title>Bridging the Gap: Combining Genomics and Transcriptomics Approaches to Understand Stylosanthes scabra, an Orphan Legume from the Brazilian Caatinga.</title>
        <authorList>
            <person name="Ferreira-Neto J.R.C."/>
            <person name="da Silva M.D."/>
            <person name="Binneck E."/>
            <person name="de Melo N.F."/>
            <person name="da Silva R.H."/>
            <person name="de Melo A.L.T.M."/>
            <person name="Pandolfi V."/>
            <person name="Bustamante F.O."/>
            <person name="Brasileiro-Vidal A.C."/>
            <person name="Benko-Iseppon A.M."/>
        </authorList>
    </citation>
    <scope>NUCLEOTIDE SEQUENCE [LARGE SCALE GENOMIC DNA]</scope>
    <source>
        <tissue evidence="2">Leaves</tissue>
    </source>
</reference>
<feature type="compositionally biased region" description="Basic residues" evidence="1">
    <location>
        <begin position="65"/>
        <end position="74"/>
    </location>
</feature>
<accession>A0ABU6WCV0</accession>
<feature type="region of interest" description="Disordered" evidence="1">
    <location>
        <begin position="128"/>
        <end position="170"/>
    </location>
</feature>
<name>A0ABU6WCV0_9FABA</name>
<feature type="compositionally biased region" description="Low complexity" evidence="1">
    <location>
        <begin position="143"/>
        <end position="163"/>
    </location>
</feature>
<gene>
    <name evidence="2" type="ORF">PIB30_033802</name>
</gene>
<evidence type="ECO:0000313" key="2">
    <source>
        <dbReference type="EMBL" id="MED6182995.1"/>
    </source>
</evidence>
<evidence type="ECO:0000313" key="3">
    <source>
        <dbReference type="Proteomes" id="UP001341840"/>
    </source>
</evidence>